<dbReference type="InterPro" id="IPR036942">
    <property type="entry name" value="Beta-barrel_TonB_sf"/>
</dbReference>
<keyword evidence="7" id="KW-0408">Iron</keyword>
<dbReference type="Pfam" id="PF00593">
    <property type="entry name" value="TonB_dep_Rec_b-barrel"/>
    <property type="match status" value="1"/>
</dbReference>
<reference evidence="17 18" key="1">
    <citation type="journal article" date="2020" name="Microbiol. Res.">
        <title>Flavobacterium pokkalii sp. nov., a novel plant growth promoting native rhizobacteria isolated from pokkali rice grown in coastal saline affected agricultural regions of southern India, Kerala.</title>
        <authorList>
            <person name="Menon R.R."/>
            <person name="Kumari S."/>
            <person name="Viver T."/>
            <person name="Rameshkumar N."/>
        </authorList>
    </citation>
    <scope>NUCLEOTIDE SEQUENCE [LARGE SCALE GENOMIC DNA]</scope>
    <source>
        <strain evidence="17 18">L1I52</strain>
    </source>
</reference>
<dbReference type="InterPro" id="IPR039426">
    <property type="entry name" value="TonB-dep_rcpt-like"/>
</dbReference>
<dbReference type="RefSeq" id="WP_188219367.1">
    <property type="nucleotide sequence ID" value="NZ_NASZ01000001.1"/>
</dbReference>
<comment type="similarity">
    <text evidence="12 13">Belongs to the TonB-dependent receptor family.</text>
</comment>
<keyword evidence="9 13" id="KW-0798">TonB box</keyword>
<evidence type="ECO:0000256" key="5">
    <source>
        <dbReference type="ARBA" id="ARBA00022692"/>
    </source>
</evidence>
<evidence type="ECO:0000313" key="18">
    <source>
        <dbReference type="Proteomes" id="UP000661715"/>
    </source>
</evidence>
<evidence type="ECO:0000259" key="16">
    <source>
        <dbReference type="Pfam" id="PF07715"/>
    </source>
</evidence>
<feature type="chain" id="PRO_5045716829" evidence="14">
    <location>
        <begin position="25"/>
        <end position="696"/>
    </location>
</feature>
<evidence type="ECO:0000256" key="8">
    <source>
        <dbReference type="ARBA" id="ARBA00023065"/>
    </source>
</evidence>
<accession>A0ABR7ULK9</accession>
<keyword evidence="6 14" id="KW-0732">Signal</keyword>
<keyword evidence="2 12" id="KW-0813">Transport</keyword>
<dbReference type="SUPFAM" id="SSF56935">
    <property type="entry name" value="Porins"/>
    <property type="match status" value="1"/>
</dbReference>
<evidence type="ECO:0000256" key="6">
    <source>
        <dbReference type="ARBA" id="ARBA00022729"/>
    </source>
</evidence>
<keyword evidence="18" id="KW-1185">Reference proteome</keyword>
<keyword evidence="8" id="KW-0406">Ion transport</keyword>
<dbReference type="Gene3D" id="2.170.130.10">
    <property type="entry name" value="TonB-dependent receptor, plug domain"/>
    <property type="match status" value="1"/>
</dbReference>
<dbReference type="PANTHER" id="PTHR32552">
    <property type="entry name" value="FERRICHROME IRON RECEPTOR-RELATED"/>
    <property type="match status" value="1"/>
</dbReference>
<evidence type="ECO:0000256" key="3">
    <source>
        <dbReference type="ARBA" id="ARBA00022452"/>
    </source>
</evidence>
<evidence type="ECO:0000256" key="7">
    <source>
        <dbReference type="ARBA" id="ARBA00023004"/>
    </source>
</evidence>
<dbReference type="PANTHER" id="PTHR32552:SF68">
    <property type="entry name" value="FERRICHROME OUTER MEMBRANE TRANSPORTER_PHAGE RECEPTOR"/>
    <property type="match status" value="1"/>
</dbReference>
<dbReference type="InterPro" id="IPR012910">
    <property type="entry name" value="Plug_dom"/>
</dbReference>
<dbReference type="PROSITE" id="PS52016">
    <property type="entry name" value="TONB_DEPENDENT_REC_3"/>
    <property type="match status" value="1"/>
</dbReference>
<dbReference type="Pfam" id="PF07715">
    <property type="entry name" value="Plug"/>
    <property type="match status" value="1"/>
</dbReference>
<organism evidence="17 18">
    <name type="scientific">Flavobacterium pokkalii</name>
    <dbReference type="NCBI Taxonomy" id="1940408"/>
    <lineage>
        <taxon>Bacteria</taxon>
        <taxon>Pseudomonadati</taxon>
        <taxon>Bacteroidota</taxon>
        <taxon>Flavobacteriia</taxon>
        <taxon>Flavobacteriales</taxon>
        <taxon>Flavobacteriaceae</taxon>
        <taxon>Flavobacterium</taxon>
    </lineage>
</organism>
<evidence type="ECO:0000256" key="11">
    <source>
        <dbReference type="ARBA" id="ARBA00023237"/>
    </source>
</evidence>
<comment type="caution">
    <text evidence="17">The sequence shown here is derived from an EMBL/GenBank/DDBJ whole genome shotgun (WGS) entry which is preliminary data.</text>
</comment>
<dbReference type="InterPro" id="IPR037066">
    <property type="entry name" value="Plug_dom_sf"/>
</dbReference>
<evidence type="ECO:0000259" key="15">
    <source>
        <dbReference type="Pfam" id="PF00593"/>
    </source>
</evidence>
<dbReference type="InterPro" id="IPR000531">
    <property type="entry name" value="Beta-barrel_TonB"/>
</dbReference>
<dbReference type="Gene3D" id="2.40.170.20">
    <property type="entry name" value="TonB-dependent receptor, beta-barrel domain"/>
    <property type="match status" value="1"/>
</dbReference>
<evidence type="ECO:0000256" key="13">
    <source>
        <dbReference type="RuleBase" id="RU003357"/>
    </source>
</evidence>
<keyword evidence="17" id="KW-0675">Receptor</keyword>
<comment type="subcellular location">
    <subcellularLocation>
        <location evidence="1 12">Cell outer membrane</location>
        <topology evidence="1 12">Multi-pass membrane protein</topology>
    </subcellularLocation>
</comment>
<dbReference type="EMBL" id="NASZ01000001">
    <property type="protein sequence ID" value="MBD0723761.1"/>
    <property type="molecule type" value="Genomic_DNA"/>
</dbReference>
<keyword evidence="5 12" id="KW-0812">Transmembrane</keyword>
<sequence length="696" mass="78156">MNLKKFVRYQALCLLFLLKTSLYGQIQKDTITLSDLPIQTSPIQTTIQNTASAVAIVSQNDLTKNNGVILTPILNTIPGLYMQQGALNTNRITIRGIGARTPYGTNKVKAYFDNIPLSTGEGETTLEDLDLESIRNIEIIKGPNSSSFGSGLGGVIHLLPKETTTAAFGKSNTTYGSFGLIKQSLSGGFHFAKSNLFTGFTHLQNDGFRENSAYDRKSFNLHGKQAISPKGKLSYLGVFTKVKAYIPSSINENDFLYQPQKAAANWAAARGNESYDKLIWGIGYQHQFSAKWSAKTSFFSNSKKGNEDRPFDILTDKSNALGFRTKINYKNYFLKRPLEISSGVEFLNEKYEYNLYQNLYQTQPGQGSIKGDSFSTIHQKRHYINYFLELQFQLTNTLLLESGLAMNSTRYTMENLLEEKLSNTDKPSSFGKIWSPRLGLSYKISQGKNIYLSISKGFSVPAVAETLTPEGTINTALKPESGWNYELGFKGNWFNNSLYTELALFYIDITNLLVAKRTADDQYVGVNAGETRHKGVEFQVNYHFLKSDKWQLNPYFSGTINHFLFEKFVDGDHDYSGNKLTNVPDIQWNLGLEFSTVQGFRLNTSFRNTGRIPMNDANSKYSNSYQLLDIKTSYAFNLLKSLKTEFYAGINNTLNGRYAASILPNAVGFGNAPARFYYPGNPRNYYAGMSVSYLFL</sequence>
<protein>
    <submittedName>
        <fullName evidence="17">TonB-dependent receptor</fullName>
    </submittedName>
</protein>
<feature type="domain" description="TonB-dependent receptor plug" evidence="16">
    <location>
        <begin position="47"/>
        <end position="155"/>
    </location>
</feature>
<evidence type="ECO:0000313" key="17">
    <source>
        <dbReference type="EMBL" id="MBD0723761.1"/>
    </source>
</evidence>
<keyword evidence="10 12" id="KW-0472">Membrane</keyword>
<evidence type="ECO:0000256" key="2">
    <source>
        <dbReference type="ARBA" id="ARBA00022448"/>
    </source>
</evidence>
<evidence type="ECO:0000256" key="10">
    <source>
        <dbReference type="ARBA" id="ARBA00023136"/>
    </source>
</evidence>
<evidence type="ECO:0000256" key="4">
    <source>
        <dbReference type="ARBA" id="ARBA00022496"/>
    </source>
</evidence>
<gene>
    <name evidence="17" type="ORF">B6A10_01050</name>
</gene>
<evidence type="ECO:0000256" key="14">
    <source>
        <dbReference type="SAM" id="SignalP"/>
    </source>
</evidence>
<feature type="domain" description="TonB-dependent receptor-like beta-barrel" evidence="15">
    <location>
        <begin position="262"/>
        <end position="652"/>
    </location>
</feature>
<keyword evidence="3 12" id="KW-1134">Transmembrane beta strand</keyword>
<keyword evidence="11 12" id="KW-0998">Cell outer membrane</keyword>
<evidence type="ECO:0000256" key="12">
    <source>
        <dbReference type="PROSITE-ProRule" id="PRU01360"/>
    </source>
</evidence>
<dbReference type="Proteomes" id="UP000661715">
    <property type="component" value="Unassembled WGS sequence"/>
</dbReference>
<feature type="signal peptide" evidence="14">
    <location>
        <begin position="1"/>
        <end position="24"/>
    </location>
</feature>
<evidence type="ECO:0000256" key="1">
    <source>
        <dbReference type="ARBA" id="ARBA00004571"/>
    </source>
</evidence>
<name>A0ABR7ULK9_9FLAO</name>
<keyword evidence="4" id="KW-0410">Iron transport</keyword>
<proteinExistence type="inferred from homology"/>
<evidence type="ECO:0000256" key="9">
    <source>
        <dbReference type="ARBA" id="ARBA00023077"/>
    </source>
</evidence>